<keyword evidence="2" id="KW-1185">Reference proteome</keyword>
<comment type="caution">
    <text evidence="1">The sequence shown here is derived from an EMBL/GenBank/DDBJ whole genome shotgun (WGS) entry which is preliminary data.</text>
</comment>
<organism evidence="1 2">
    <name type="scientific">Thioclava arctica</name>
    <dbReference type="NCBI Taxonomy" id="3238301"/>
    <lineage>
        <taxon>Bacteria</taxon>
        <taxon>Pseudomonadati</taxon>
        <taxon>Pseudomonadota</taxon>
        <taxon>Alphaproteobacteria</taxon>
        <taxon>Rhodobacterales</taxon>
        <taxon>Paracoccaceae</taxon>
        <taxon>Thioclava</taxon>
    </lineage>
</organism>
<dbReference type="Pfam" id="PF07386">
    <property type="entry name" value="DUF1499"/>
    <property type="match status" value="1"/>
</dbReference>
<dbReference type="RefSeq" id="WP_295532213.1">
    <property type="nucleotide sequence ID" value="NZ_JBFRYC010000008.1"/>
</dbReference>
<dbReference type="Proteomes" id="UP001557465">
    <property type="component" value="Unassembled WGS sequence"/>
</dbReference>
<reference evidence="1 2" key="1">
    <citation type="journal article" date="2011" name="Int. J. Syst. Evol. Microbiol.">
        <title>Zhongshania antarctica gen. nov., sp. nov. and Zhongshania guokunii sp. nov., gammaproteobacteria respectively isolated from coastal attached (fast) ice and surface seawater of the Antarctic.</title>
        <authorList>
            <person name="Li H.J."/>
            <person name="Zhang X.Y."/>
            <person name="Chen C.X."/>
            <person name="Zhang Y.J."/>
            <person name="Gao Z.M."/>
            <person name="Yu Y."/>
            <person name="Chen X.L."/>
            <person name="Chen B."/>
            <person name="Zhang Y.Z."/>
        </authorList>
    </citation>
    <scope>NUCLEOTIDE SEQUENCE [LARGE SCALE GENOMIC DNA]</scope>
    <source>
        <strain evidence="1 2">15-R06ZXC-3</strain>
    </source>
</reference>
<accession>A0ABV3TMQ6</accession>
<evidence type="ECO:0000313" key="2">
    <source>
        <dbReference type="Proteomes" id="UP001557465"/>
    </source>
</evidence>
<proteinExistence type="predicted"/>
<dbReference type="EMBL" id="JBFRYC010000008">
    <property type="protein sequence ID" value="MEX1662609.1"/>
    <property type="molecule type" value="Genomic_DNA"/>
</dbReference>
<protein>
    <submittedName>
        <fullName evidence="1">DUF1499 domain-containing protein</fullName>
    </submittedName>
</protein>
<name>A0ABV3TMQ6_9RHOB</name>
<sequence length="147" mass="15582">MRVLQIILALIAVLVVLGDAYVRLAPLPSDRFHRQTAPQAAGDYPSKGGIVAVRDVSDPKAQMVALDKIIRASARTRVLNGSVATGHISYVTRSALWGFPDITNLYVGKDTQAGSGTLTISGHLVFGAFDLGVNAARIKGWLDEAGL</sequence>
<evidence type="ECO:0000313" key="1">
    <source>
        <dbReference type="EMBL" id="MEX1662609.1"/>
    </source>
</evidence>
<gene>
    <name evidence="1" type="ORF">AB4874_13270</name>
</gene>
<dbReference type="InterPro" id="IPR010865">
    <property type="entry name" value="DUF1499"/>
</dbReference>